<comment type="similarity">
    <text evidence="2">Belongs to the threonine synthase family.</text>
</comment>
<reference evidence="9" key="1">
    <citation type="submission" date="2017-09" db="EMBL/GenBank/DDBJ databases">
        <authorList>
            <person name="Sela D.A."/>
            <person name="Albert K."/>
        </authorList>
    </citation>
    <scope>NUCLEOTIDE SEQUENCE [LARGE SCALE GENOMIC DNA]</scope>
    <source>
        <strain evidence="9">UMA51805</strain>
    </source>
</reference>
<evidence type="ECO:0000259" key="7">
    <source>
        <dbReference type="Pfam" id="PF14821"/>
    </source>
</evidence>
<dbReference type="SUPFAM" id="SSF53686">
    <property type="entry name" value="Tryptophan synthase beta subunit-like PLP-dependent enzymes"/>
    <property type="match status" value="1"/>
</dbReference>
<evidence type="ECO:0000313" key="9">
    <source>
        <dbReference type="Proteomes" id="UP000240228"/>
    </source>
</evidence>
<dbReference type="InterPro" id="IPR037158">
    <property type="entry name" value="Thr_synth_N_sf"/>
</dbReference>
<dbReference type="Pfam" id="PF14821">
    <property type="entry name" value="Thr_synth_N"/>
    <property type="match status" value="1"/>
</dbReference>
<evidence type="ECO:0000259" key="6">
    <source>
        <dbReference type="Pfam" id="PF00291"/>
    </source>
</evidence>
<dbReference type="Proteomes" id="UP000240228">
    <property type="component" value="Unassembled WGS sequence"/>
</dbReference>
<dbReference type="InterPro" id="IPR036052">
    <property type="entry name" value="TrpB-like_PALP_sf"/>
</dbReference>
<evidence type="ECO:0000256" key="3">
    <source>
        <dbReference type="ARBA" id="ARBA00022898"/>
    </source>
</evidence>
<evidence type="ECO:0000256" key="4">
    <source>
        <dbReference type="NCBIfam" id="TIGR00260"/>
    </source>
</evidence>
<feature type="domain" description="Tryptophan synthase beta chain-like PALP" evidence="6">
    <location>
        <begin position="101"/>
        <end position="326"/>
    </location>
</feature>
<sequence>MATTFHSTRSTTDSLTAKQAIRKGIADDGGLFVSDELGKTKVDVASLAGKSYQRIAAEVLGALLPDFTAEELGQCIADAYGDQWSDDRITPLKELGEDYILELFNGPTSAFKDVALQILPRFMAHTTPAGGDADEKIMILTATSGDTGKAALAGFADAPGTAITVFYPEGKVSQVQELQMTTQAGSNVNVAAVEGNFDDAQTAVKNIFGDHELATRLAADSHVVLSSANSINVGRLVPQVVYYFSAYAQLLERQTINVGDEVEFVVPTGNFGDILAGYYAKLLGLPVKHLVVASDKNNVLFDFLTTGTYNRQRPFYQTISPSMDILVSSNLERMLYYFSEGDTRLITMLMNDLKNWGTYEIPEDLLAKIRQLFGCGWANEDQVREMIADCWTRNRYVIDPHTACAYFVAQQMPRDPLTPRVILATASPYKFPRVVNEALGFDATGTDFECMDVLARETGTTAPAALRGLETADVRFDTVVPIDGMESFVEQSITAKR</sequence>
<comment type="caution">
    <text evidence="8">The sequence shown here is derived from an EMBL/GenBank/DDBJ whole genome shotgun (WGS) entry which is preliminary data.</text>
</comment>
<dbReference type="GO" id="GO:0009088">
    <property type="term" value="P:threonine biosynthetic process"/>
    <property type="evidence" value="ECO:0007669"/>
    <property type="project" value="UniProtKB-UniRule"/>
</dbReference>
<dbReference type="EC" id="4.2.3.1" evidence="4"/>
<organism evidence="8 9">
    <name type="scientific">Bifidobacterium callitrichos</name>
    <dbReference type="NCBI Taxonomy" id="762209"/>
    <lineage>
        <taxon>Bacteria</taxon>
        <taxon>Bacillati</taxon>
        <taxon>Actinomycetota</taxon>
        <taxon>Actinomycetes</taxon>
        <taxon>Bifidobacteriales</taxon>
        <taxon>Bifidobacteriaceae</taxon>
        <taxon>Bifidobacterium</taxon>
    </lineage>
</organism>
<dbReference type="GO" id="GO:0005737">
    <property type="term" value="C:cytoplasm"/>
    <property type="evidence" value="ECO:0007669"/>
    <property type="project" value="TreeGrafter"/>
</dbReference>
<proteinExistence type="inferred from homology"/>
<dbReference type="Gene3D" id="3.40.50.1100">
    <property type="match status" value="2"/>
</dbReference>
<dbReference type="CDD" id="cd01560">
    <property type="entry name" value="Thr-synth_2"/>
    <property type="match status" value="1"/>
</dbReference>
<dbReference type="Gene3D" id="3.90.1380.10">
    <property type="entry name" value="Threonine synthase, N-terminal domain"/>
    <property type="match status" value="1"/>
</dbReference>
<dbReference type="RefSeq" id="WP_107043366.1">
    <property type="nucleotide sequence ID" value="NZ_NWTX01000001.1"/>
</dbReference>
<dbReference type="InterPro" id="IPR001926">
    <property type="entry name" value="TrpB-like_PALP"/>
</dbReference>
<dbReference type="Pfam" id="PF24857">
    <property type="entry name" value="THR4_C"/>
    <property type="match status" value="1"/>
</dbReference>
<evidence type="ECO:0000256" key="2">
    <source>
        <dbReference type="ARBA" id="ARBA00005517"/>
    </source>
</evidence>
<dbReference type="Pfam" id="PF00291">
    <property type="entry name" value="PALP"/>
    <property type="match status" value="1"/>
</dbReference>
<dbReference type="AlphaFoldDB" id="A0A2T3GDC0"/>
<feature type="domain" description="Threonine synthase N-terminal" evidence="7">
    <location>
        <begin position="5"/>
        <end position="80"/>
    </location>
</feature>
<name>A0A2T3GDC0_9BIFI</name>
<dbReference type="NCBIfam" id="TIGR00260">
    <property type="entry name" value="thrC"/>
    <property type="match status" value="1"/>
</dbReference>
<evidence type="ECO:0000256" key="1">
    <source>
        <dbReference type="ARBA" id="ARBA00001933"/>
    </source>
</evidence>
<gene>
    <name evidence="8" type="ORF">CPA40_01295</name>
</gene>
<comment type="cofactor">
    <cofactor evidence="1 5">
        <name>pyridoxal 5'-phosphate</name>
        <dbReference type="ChEBI" id="CHEBI:597326"/>
    </cofactor>
</comment>
<protein>
    <recommendedName>
        <fullName evidence="4">Threonine synthase</fullName>
        <ecNumber evidence="4">4.2.3.1</ecNumber>
    </recommendedName>
</protein>
<accession>A0A2T3GDC0</accession>
<dbReference type="InterPro" id="IPR029144">
    <property type="entry name" value="Thr_synth_N"/>
</dbReference>
<dbReference type="PANTHER" id="PTHR43515">
    <property type="entry name" value="THREONINE SYNTHASE-LIKE 1"/>
    <property type="match status" value="1"/>
</dbReference>
<keyword evidence="9" id="KW-1185">Reference proteome</keyword>
<dbReference type="GO" id="GO:0004795">
    <property type="term" value="F:threonine synthase activity"/>
    <property type="evidence" value="ECO:0007669"/>
    <property type="project" value="UniProtKB-UniRule"/>
</dbReference>
<dbReference type="PANTHER" id="PTHR43515:SF1">
    <property type="entry name" value="THREONINE SYNTHASE-LIKE 1"/>
    <property type="match status" value="1"/>
</dbReference>
<dbReference type="EMBL" id="NWTX01000001">
    <property type="protein sequence ID" value="PST47477.1"/>
    <property type="molecule type" value="Genomic_DNA"/>
</dbReference>
<reference evidence="8 9" key="2">
    <citation type="submission" date="2018-03" db="EMBL/GenBank/DDBJ databases">
        <title>The comparative genomics of Bifidobacterium callitrichos reflects dietary carbohydrate utilization within the common marmoset gut.</title>
        <authorList>
            <person name="Rani A."/>
        </authorList>
    </citation>
    <scope>NUCLEOTIDE SEQUENCE [LARGE SCALE GENOMIC DNA]</scope>
    <source>
        <strain evidence="8 9">UMA51805</strain>
    </source>
</reference>
<feature type="modified residue" description="N6-(pyridoxal phosphate)lysine" evidence="5">
    <location>
        <position position="112"/>
    </location>
</feature>
<evidence type="ECO:0000313" key="8">
    <source>
        <dbReference type="EMBL" id="PST47477.1"/>
    </source>
</evidence>
<evidence type="ECO:0000256" key="5">
    <source>
        <dbReference type="PIRSR" id="PIRSR604450-51"/>
    </source>
</evidence>
<keyword evidence="3 5" id="KW-0663">Pyridoxal phosphate</keyword>
<dbReference type="InterPro" id="IPR004450">
    <property type="entry name" value="Thr_synthase-like"/>
</dbReference>